<evidence type="ECO:0008006" key="3">
    <source>
        <dbReference type="Google" id="ProtNLM"/>
    </source>
</evidence>
<dbReference type="EMBL" id="KN824299">
    <property type="protein sequence ID" value="KIM27388.1"/>
    <property type="molecule type" value="Genomic_DNA"/>
</dbReference>
<protein>
    <recommendedName>
        <fullName evidence="3">HEAT repeat protein</fullName>
    </recommendedName>
</protein>
<sequence length="83" mass="9558">MLDDEAHWMQSNAVDALSTLAEHTEFRNAIFPVIPQMIDMLDGKEYSVRSSTVEALHKLAELTRCRNPIPRRDGFKMDWSPII</sequence>
<proteinExistence type="predicted"/>
<keyword evidence="2" id="KW-1185">Reference proteome</keyword>
<reference evidence="2" key="2">
    <citation type="submission" date="2015-01" db="EMBL/GenBank/DDBJ databases">
        <title>Evolutionary Origins and Diversification of the Mycorrhizal Mutualists.</title>
        <authorList>
            <consortium name="DOE Joint Genome Institute"/>
            <consortium name="Mycorrhizal Genomics Consortium"/>
            <person name="Kohler A."/>
            <person name="Kuo A."/>
            <person name="Nagy L.G."/>
            <person name="Floudas D."/>
            <person name="Copeland A."/>
            <person name="Barry K.W."/>
            <person name="Cichocki N."/>
            <person name="Veneault-Fourrey C."/>
            <person name="LaButti K."/>
            <person name="Lindquist E.A."/>
            <person name="Lipzen A."/>
            <person name="Lundell T."/>
            <person name="Morin E."/>
            <person name="Murat C."/>
            <person name="Riley R."/>
            <person name="Ohm R."/>
            <person name="Sun H."/>
            <person name="Tunlid A."/>
            <person name="Henrissat B."/>
            <person name="Grigoriev I.V."/>
            <person name="Hibbett D.S."/>
            <person name="Martin F."/>
        </authorList>
    </citation>
    <scope>NUCLEOTIDE SEQUENCE [LARGE SCALE GENOMIC DNA]</scope>
    <source>
        <strain evidence="2">MAFF 305830</strain>
    </source>
</reference>
<dbReference type="InterPro" id="IPR011989">
    <property type="entry name" value="ARM-like"/>
</dbReference>
<name>A0A0C2WM72_SERVB</name>
<dbReference type="InterPro" id="IPR016024">
    <property type="entry name" value="ARM-type_fold"/>
</dbReference>
<evidence type="ECO:0000313" key="1">
    <source>
        <dbReference type="EMBL" id="KIM27388.1"/>
    </source>
</evidence>
<dbReference type="SUPFAM" id="SSF48371">
    <property type="entry name" value="ARM repeat"/>
    <property type="match status" value="1"/>
</dbReference>
<gene>
    <name evidence="1" type="ORF">M408DRAFT_24605</name>
</gene>
<dbReference type="AlphaFoldDB" id="A0A0C2WM72"/>
<organism evidence="1 2">
    <name type="scientific">Serendipita vermifera MAFF 305830</name>
    <dbReference type="NCBI Taxonomy" id="933852"/>
    <lineage>
        <taxon>Eukaryota</taxon>
        <taxon>Fungi</taxon>
        <taxon>Dikarya</taxon>
        <taxon>Basidiomycota</taxon>
        <taxon>Agaricomycotina</taxon>
        <taxon>Agaricomycetes</taxon>
        <taxon>Sebacinales</taxon>
        <taxon>Serendipitaceae</taxon>
        <taxon>Serendipita</taxon>
    </lineage>
</organism>
<dbReference type="Proteomes" id="UP000054097">
    <property type="component" value="Unassembled WGS sequence"/>
</dbReference>
<dbReference type="Gene3D" id="1.25.10.10">
    <property type="entry name" value="Leucine-rich Repeat Variant"/>
    <property type="match status" value="1"/>
</dbReference>
<accession>A0A0C2WM72</accession>
<reference evidence="1 2" key="1">
    <citation type="submission" date="2014-04" db="EMBL/GenBank/DDBJ databases">
        <authorList>
            <consortium name="DOE Joint Genome Institute"/>
            <person name="Kuo A."/>
            <person name="Zuccaro A."/>
            <person name="Kohler A."/>
            <person name="Nagy L.G."/>
            <person name="Floudas D."/>
            <person name="Copeland A."/>
            <person name="Barry K.W."/>
            <person name="Cichocki N."/>
            <person name="Veneault-Fourrey C."/>
            <person name="LaButti K."/>
            <person name="Lindquist E.A."/>
            <person name="Lipzen A."/>
            <person name="Lundell T."/>
            <person name="Morin E."/>
            <person name="Murat C."/>
            <person name="Sun H."/>
            <person name="Tunlid A."/>
            <person name="Henrissat B."/>
            <person name="Grigoriev I.V."/>
            <person name="Hibbett D.S."/>
            <person name="Martin F."/>
            <person name="Nordberg H.P."/>
            <person name="Cantor M.N."/>
            <person name="Hua S.X."/>
        </authorList>
    </citation>
    <scope>NUCLEOTIDE SEQUENCE [LARGE SCALE GENOMIC DNA]</scope>
    <source>
        <strain evidence="1 2">MAFF 305830</strain>
    </source>
</reference>
<dbReference type="HOGENOM" id="CLU_2544029_0_0_1"/>
<evidence type="ECO:0000313" key="2">
    <source>
        <dbReference type="Proteomes" id="UP000054097"/>
    </source>
</evidence>